<evidence type="ECO:0000256" key="5">
    <source>
        <dbReference type="ARBA" id="ARBA00022777"/>
    </source>
</evidence>
<dbReference type="Gene3D" id="3.40.50.300">
    <property type="entry name" value="P-loop containing nucleotide triphosphate hydrolases"/>
    <property type="match status" value="1"/>
</dbReference>
<dbReference type="InterPro" id="IPR027417">
    <property type="entry name" value="P-loop_NTPase"/>
</dbReference>
<dbReference type="PANTHER" id="PTHR10695">
    <property type="entry name" value="DEPHOSPHO-COA KINASE-RELATED"/>
    <property type="match status" value="1"/>
</dbReference>
<dbReference type="FunFam" id="3.40.50.300:FF:000991">
    <property type="entry name" value="Dephospho-CoA kinase"/>
    <property type="match status" value="1"/>
</dbReference>
<evidence type="ECO:0000313" key="10">
    <source>
        <dbReference type="Proteomes" id="UP000192578"/>
    </source>
</evidence>
<accession>A0A1W0XB74</accession>
<keyword evidence="8" id="KW-0812">Transmembrane</keyword>
<evidence type="ECO:0000256" key="4">
    <source>
        <dbReference type="ARBA" id="ARBA00022741"/>
    </source>
</evidence>
<organism evidence="9 10">
    <name type="scientific">Hypsibius exemplaris</name>
    <name type="common">Freshwater tardigrade</name>
    <dbReference type="NCBI Taxonomy" id="2072580"/>
    <lineage>
        <taxon>Eukaryota</taxon>
        <taxon>Metazoa</taxon>
        <taxon>Ecdysozoa</taxon>
        <taxon>Tardigrada</taxon>
        <taxon>Eutardigrada</taxon>
        <taxon>Parachela</taxon>
        <taxon>Hypsibioidea</taxon>
        <taxon>Hypsibiidae</taxon>
        <taxon>Hypsibius</taxon>
    </lineage>
</organism>
<dbReference type="NCBIfam" id="TIGR00152">
    <property type="entry name" value="dephospho-CoA kinase"/>
    <property type="match status" value="1"/>
</dbReference>
<protein>
    <submittedName>
        <fullName evidence="9">Dephospho-CoA kinase domain-containing protein</fullName>
    </submittedName>
</protein>
<evidence type="ECO:0000256" key="8">
    <source>
        <dbReference type="SAM" id="Phobius"/>
    </source>
</evidence>
<evidence type="ECO:0000256" key="7">
    <source>
        <dbReference type="ARBA" id="ARBA00022993"/>
    </source>
</evidence>
<feature type="transmembrane region" description="Helical" evidence="8">
    <location>
        <begin position="205"/>
        <end position="229"/>
    </location>
</feature>
<dbReference type="GO" id="GO:0004140">
    <property type="term" value="F:dephospho-CoA kinase activity"/>
    <property type="evidence" value="ECO:0007669"/>
    <property type="project" value="InterPro"/>
</dbReference>
<dbReference type="SUPFAM" id="SSF52540">
    <property type="entry name" value="P-loop containing nucleoside triphosphate hydrolases"/>
    <property type="match status" value="1"/>
</dbReference>
<dbReference type="PROSITE" id="PS51219">
    <property type="entry name" value="DPCK"/>
    <property type="match status" value="1"/>
</dbReference>
<keyword evidence="7" id="KW-0173">Coenzyme A biosynthesis</keyword>
<evidence type="ECO:0000256" key="6">
    <source>
        <dbReference type="ARBA" id="ARBA00022840"/>
    </source>
</evidence>
<keyword evidence="8" id="KW-0472">Membrane</keyword>
<dbReference type="CDD" id="cd02022">
    <property type="entry name" value="DPCK"/>
    <property type="match status" value="1"/>
</dbReference>
<evidence type="ECO:0000313" key="9">
    <source>
        <dbReference type="EMBL" id="OQV24759.1"/>
    </source>
</evidence>
<keyword evidence="8" id="KW-1133">Transmembrane helix</keyword>
<dbReference type="GO" id="GO:0015937">
    <property type="term" value="P:coenzyme A biosynthetic process"/>
    <property type="evidence" value="ECO:0007669"/>
    <property type="project" value="UniProtKB-KW"/>
</dbReference>
<dbReference type="Proteomes" id="UP000192578">
    <property type="component" value="Unassembled WGS sequence"/>
</dbReference>
<comment type="similarity">
    <text evidence="1">Belongs to the CoaE family.</text>
</comment>
<gene>
    <name evidence="9" type="ORF">BV898_01350</name>
</gene>
<keyword evidence="3" id="KW-0808">Transferase</keyword>
<dbReference type="OrthoDB" id="247245at2759"/>
<comment type="caution">
    <text evidence="9">The sequence shown here is derived from an EMBL/GenBank/DDBJ whole genome shotgun (WGS) entry which is preliminary data.</text>
</comment>
<dbReference type="EMBL" id="MTYJ01000005">
    <property type="protein sequence ID" value="OQV24759.1"/>
    <property type="molecule type" value="Genomic_DNA"/>
</dbReference>
<dbReference type="InterPro" id="IPR001977">
    <property type="entry name" value="Depp_CoAkinase"/>
</dbReference>
<sequence length="233" mass="26490">MFLVGLTGSVGTGKSTVSQVLLSLGVPIIDADAIARDVVVPNTSAWKKLRASPDFGPVYFHEDGELNRDAVAQKVFNDPEARRQLEAIVHPEIRMEMIRRIIRLALHGHSFVILDVPLLYEKSPLLPFCHKVVVVTCSRAKQIERLKRRTRWSEEEILSRIAAQLPVEEKAKRADIVIDNNGTIDNTERQINKVYRSLQASRFHWIVRLVFLTGVLFLLLLFGGLVAFFRWIL</sequence>
<dbReference type="GO" id="GO:0005524">
    <property type="term" value="F:ATP binding"/>
    <property type="evidence" value="ECO:0007669"/>
    <property type="project" value="UniProtKB-KW"/>
</dbReference>
<dbReference type="HAMAP" id="MF_00376">
    <property type="entry name" value="Dephospho_CoA_kinase"/>
    <property type="match status" value="1"/>
</dbReference>
<evidence type="ECO:0000256" key="1">
    <source>
        <dbReference type="ARBA" id="ARBA00009018"/>
    </source>
</evidence>
<keyword evidence="5 9" id="KW-0418">Kinase</keyword>
<dbReference type="PANTHER" id="PTHR10695:SF46">
    <property type="entry name" value="BIFUNCTIONAL COENZYME A SYNTHASE-RELATED"/>
    <property type="match status" value="1"/>
</dbReference>
<keyword evidence="6" id="KW-0067">ATP-binding</keyword>
<keyword evidence="4" id="KW-0547">Nucleotide-binding</keyword>
<dbReference type="Pfam" id="PF01121">
    <property type="entry name" value="CoaE"/>
    <property type="match status" value="1"/>
</dbReference>
<reference evidence="10" key="1">
    <citation type="submission" date="2017-01" db="EMBL/GenBank/DDBJ databases">
        <title>Comparative genomics of anhydrobiosis in the tardigrade Hypsibius dujardini.</title>
        <authorList>
            <person name="Yoshida Y."/>
            <person name="Koutsovoulos G."/>
            <person name="Laetsch D."/>
            <person name="Stevens L."/>
            <person name="Kumar S."/>
            <person name="Horikawa D."/>
            <person name="Ishino K."/>
            <person name="Komine S."/>
            <person name="Tomita M."/>
            <person name="Blaxter M."/>
            <person name="Arakawa K."/>
        </authorList>
    </citation>
    <scope>NUCLEOTIDE SEQUENCE [LARGE SCALE GENOMIC DNA]</scope>
    <source>
        <strain evidence="10">Z151</strain>
    </source>
</reference>
<evidence type="ECO:0000256" key="2">
    <source>
        <dbReference type="ARBA" id="ARBA00022490"/>
    </source>
</evidence>
<name>A0A1W0XB74_HYPEX</name>
<keyword evidence="2" id="KW-0963">Cytoplasm</keyword>
<dbReference type="AlphaFoldDB" id="A0A1W0XB74"/>
<keyword evidence="10" id="KW-1185">Reference proteome</keyword>
<evidence type="ECO:0000256" key="3">
    <source>
        <dbReference type="ARBA" id="ARBA00022679"/>
    </source>
</evidence>
<proteinExistence type="inferred from homology"/>